<feature type="compositionally biased region" description="Basic and acidic residues" evidence="1">
    <location>
        <begin position="107"/>
        <end position="133"/>
    </location>
</feature>
<feature type="region of interest" description="Disordered" evidence="1">
    <location>
        <begin position="1"/>
        <end position="59"/>
    </location>
</feature>
<feature type="region of interest" description="Disordered" evidence="1">
    <location>
        <begin position="72"/>
        <end position="133"/>
    </location>
</feature>
<evidence type="ECO:0000256" key="1">
    <source>
        <dbReference type="SAM" id="MobiDB-lite"/>
    </source>
</evidence>
<comment type="caution">
    <text evidence="2">The sequence shown here is derived from an EMBL/GenBank/DDBJ whole genome shotgun (WGS) entry which is preliminary data.</text>
</comment>
<evidence type="ECO:0000313" key="2">
    <source>
        <dbReference type="EMBL" id="MBW0581843.1"/>
    </source>
</evidence>
<reference evidence="2" key="1">
    <citation type="submission" date="2021-03" db="EMBL/GenBank/DDBJ databases">
        <title>Draft genome sequence of rust myrtle Austropuccinia psidii MF-1, a brazilian biotype.</title>
        <authorList>
            <person name="Quecine M.C."/>
            <person name="Pachon D.M.R."/>
            <person name="Bonatelli M.L."/>
            <person name="Correr F.H."/>
            <person name="Franceschini L.M."/>
            <person name="Leite T.F."/>
            <person name="Margarido G.R.A."/>
            <person name="Almeida C.A."/>
            <person name="Ferrarezi J.A."/>
            <person name="Labate C.A."/>
        </authorList>
    </citation>
    <scope>NUCLEOTIDE SEQUENCE</scope>
    <source>
        <strain evidence="2">MF-1</strain>
    </source>
</reference>
<keyword evidence="3" id="KW-1185">Reference proteome</keyword>
<dbReference type="Proteomes" id="UP000765509">
    <property type="component" value="Unassembled WGS sequence"/>
</dbReference>
<dbReference type="AlphaFoldDB" id="A0A9Q3KI61"/>
<sequence length="133" mass="15021">MPMISKPELELNMSNSNRDKSHSEGLKQGKGLGNFATNPPSSDELLANPQKVPQRGGNSEILQWMGSTIIQASSQKDQEIPCRKERSKQGRSPSGFYQKVSSQLTFPRREEEKQKELEEAIFPELHDPKNLKK</sequence>
<proteinExistence type="predicted"/>
<protein>
    <submittedName>
        <fullName evidence="2">Uncharacterized protein</fullName>
    </submittedName>
</protein>
<evidence type="ECO:0000313" key="3">
    <source>
        <dbReference type="Proteomes" id="UP000765509"/>
    </source>
</evidence>
<organism evidence="2 3">
    <name type="scientific">Austropuccinia psidii MF-1</name>
    <dbReference type="NCBI Taxonomy" id="1389203"/>
    <lineage>
        <taxon>Eukaryota</taxon>
        <taxon>Fungi</taxon>
        <taxon>Dikarya</taxon>
        <taxon>Basidiomycota</taxon>
        <taxon>Pucciniomycotina</taxon>
        <taxon>Pucciniomycetes</taxon>
        <taxon>Pucciniales</taxon>
        <taxon>Sphaerophragmiaceae</taxon>
        <taxon>Austropuccinia</taxon>
    </lineage>
</organism>
<feature type="compositionally biased region" description="Basic and acidic residues" evidence="1">
    <location>
        <begin position="17"/>
        <end position="27"/>
    </location>
</feature>
<dbReference type="EMBL" id="AVOT02111026">
    <property type="protein sequence ID" value="MBW0581843.1"/>
    <property type="molecule type" value="Genomic_DNA"/>
</dbReference>
<gene>
    <name evidence="2" type="ORF">O181_121558</name>
</gene>
<accession>A0A9Q3KI61</accession>
<name>A0A9Q3KI61_9BASI</name>
<feature type="compositionally biased region" description="Basic and acidic residues" evidence="1">
    <location>
        <begin position="76"/>
        <end position="88"/>
    </location>
</feature>